<dbReference type="GO" id="GO:0003677">
    <property type="term" value="F:DNA binding"/>
    <property type="evidence" value="ECO:0007669"/>
    <property type="project" value="UniProtKB-UniRule"/>
</dbReference>
<dbReference type="Pfam" id="PF13305">
    <property type="entry name" value="TetR_C_33"/>
    <property type="match status" value="1"/>
</dbReference>
<dbReference type="Pfam" id="PF00440">
    <property type="entry name" value="TetR_N"/>
    <property type="match status" value="1"/>
</dbReference>
<keyword evidence="3" id="KW-0804">Transcription</keyword>
<dbReference type="InterPro" id="IPR001647">
    <property type="entry name" value="HTH_TetR"/>
</dbReference>
<organism evidence="6 7">
    <name type="scientific">Aquirufa antheringensis</name>
    <dbReference type="NCBI Taxonomy" id="2516559"/>
    <lineage>
        <taxon>Bacteria</taxon>
        <taxon>Pseudomonadati</taxon>
        <taxon>Bacteroidota</taxon>
        <taxon>Cytophagia</taxon>
        <taxon>Cytophagales</taxon>
        <taxon>Flectobacillaceae</taxon>
        <taxon>Aquirufa</taxon>
    </lineage>
</organism>
<dbReference type="AlphaFoldDB" id="A0A4V2IWB6"/>
<dbReference type="PANTHER" id="PTHR43479">
    <property type="entry name" value="ACREF/ENVCD OPERON REPRESSOR-RELATED"/>
    <property type="match status" value="1"/>
</dbReference>
<evidence type="ECO:0000256" key="3">
    <source>
        <dbReference type="ARBA" id="ARBA00023163"/>
    </source>
</evidence>
<evidence type="ECO:0000313" key="6">
    <source>
        <dbReference type="EMBL" id="TBH75425.1"/>
    </source>
</evidence>
<evidence type="ECO:0000259" key="5">
    <source>
        <dbReference type="PROSITE" id="PS50977"/>
    </source>
</evidence>
<gene>
    <name evidence="6" type="ORF">EWU20_02270</name>
</gene>
<dbReference type="Gene3D" id="1.10.357.10">
    <property type="entry name" value="Tetracycline Repressor, domain 2"/>
    <property type="match status" value="1"/>
</dbReference>
<proteinExistence type="predicted"/>
<protein>
    <submittedName>
        <fullName evidence="6">TetR/AcrR family transcriptional regulator</fullName>
    </submittedName>
</protein>
<keyword evidence="2 4" id="KW-0238">DNA-binding</keyword>
<comment type="caution">
    <text evidence="6">The sequence shown here is derived from an EMBL/GenBank/DDBJ whole genome shotgun (WGS) entry which is preliminary data.</text>
</comment>
<dbReference type="EMBL" id="SEWY01000001">
    <property type="protein sequence ID" value="TBH75425.1"/>
    <property type="molecule type" value="Genomic_DNA"/>
</dbReference>
<feature type="domain" description="HTH tetR-type" evidence="5">
    <location>
        <begin position="12"/>
        <end position="72"/>
    </location>
</feature>
<dbReference type="RefSeq" id="WP_130922579.1">
    <property type="nucleotide sequence ID" value="NZ_JAANOM010000002.1"/>
</dbReference>
<dbReference type="SUPFAM" id="SSF48498">
    <property type="entry name" value="Tetracyclin repressor-like, C-terminal domain"/>
    <property type="match status" value="1"/>
</dbReference>
<sequence>MGIVARKEKQKQEIRSLILEESMKLFVEEGFSKVSVRKIAERIQYSPTTLYLYFKDKNEILFYCCESGFKKMLEQNIALGLISDPIERLHQMGVNYLNFGLEYPEYYDLMFIQEAPMSALIDMGAGWSSGDQALEALKMIVQDAMDKGLVVPAKVETVAMAVWSMVHGLVSLAIRQRLDKLVAAEEVENTMHESLDWLLKTMKKA</sequence>
<dbReference type="Proteomes" id="UP000293583">
    <property type="component" value="Unassembled WGS sequence"/>
</dbReference>
<dbReference type="InterPro" id="IPR050624">
    <property type="entry name" value="HTH-type_Tx_Regulator"/>
</dbReference>
<dbReference type="PROSITE" id="PS50977">
    <property type="entry name" value="HTH_TETR_2"/>
    <property type="match status" value="1"/>
</dbReference>
<dbReference type="PRINTS" id="PR00455">
    <property type="entry name" value="HTHTETR"/>
</dbReference>
<dbReference type="OrthoDB" id="594604at2"/>
<dbReference type="InterPro" id="IPR009057">
    <property type="entry name" value="Homeodomain-like_sf"/>
</dbReference>
<dbReference type="PANTHER" id="PTHR43479:SF11">
    <property type="entry name" value="ACREF_ENVCD OPERON REPRESSOR-RELATED"/>
    <property type="match status" value="1"/>
</dbReference>
<accession>A0A4V2IWB6</accession>
<evidence type="ECO:0000256" key="2">
    <source>
        <dbReference type="ARBA" id="ARBA00023125"/>
    </source>
</evidence>
<feature type="DNA-binding region" description="H-T-H motif" evidence="4">
    <location>
        <begin position="35"/>
        <end position="54"/>
    </location>
</feature>
<evidence type="ECO:0000256" key="1">
    <source>
        <dbReference type="ARBA" id="ARBA00023015"/>
    </source>
</evidence>
<name>A0A4V2IWB6_9BACT</name>
<keyword evidence="1" id="KW-0805">Transcription regulation</keyword>
<reference evidence="6 7" key="1">
    <citation type="submission" date="2019-02" db="EMBL/GenBank/DDBJ databases">
        <title>Genome of a new Bacteroidetes strain.</title>
        <authorList>
            <person name="Pitt A."/>
        </authorList>
    </citation>
    <scope>NUCLEOTIDE SEQUENCE [LARGE SCALE GENOMIC DNA]</scope>
    <source>
        <strain evidence="6 7">103A-SOEBACH</strain>
    </source>
</reference>
<dbReference type="InterPro" id="IPR025996">
    <property type="entry name" value="MT1864/Rv1816-like_C"/>
</dbReference>
<evidence type="ECO:0000256" key="4">
    <source>
        <dbReference type="PROSITE-ProRule" id="PRU00335"/>
    </source>
</evidence>
<dbReference type="SUPFAM" id="SSF46689">
    <property type="entry name" value="Homeodomain-like"/>
    <property type="match status" value="1"/>
</dbReference>
<dbReference type="InterPro" id="IPR036271">
    <property type="entry name" value="Tet_transcr_reg_TetR-rel_C_sf"/>
</dbReference>
<evidence type="ECO:0000313" key="7">
    <source>
        <dbReference type="Proteomes" id="UP000293583"/>
    </source>
</evidence>
<keyword evidence="7" id="KW-1185">Reference proteome</keyword>